<dbReference type="Pfam" id="PF01614">
    <property type="entry name" value="IclR_C"/>
    <property type="match status" value="2"/>
</dbReference>
<evidence type="ECO:0000313" key="6">
    <source>
        <dbReference type="EMBL" id="KAB2342700.1"/>
    </source>
</evidence>
<proteinExistence type="predicted"/>
<feature type="domain" description="HTH iclR-type" evidence="4">
    <location>
        <begin position="10"/>
        <end position="69"/>
    </location>
</feature>
<keyword evidence="3" id="KW-0804">Transcription</keyword>
<dbReference type="InterPro" id="IPR036390">
    <property type="entry name" value="WH_DNA-bd_sf"/>
</dbReference>
<dbReference type="EMBL" id="WBMT01000021">
    <property type="protein sequence ID" value="KAB2342700.1"/>
    <property type="molecule type" value="Genomic_DNA"/>
</dbReference>
<accession>A0A6H9YSW8</accession>
<reference evidence="6 7" key="1">
    <citation type="submission" date="2019-09" db="EMBL/GenBank/DDBJ databases">
        <title>Actinomadura physcomitrii sp. nov., a novel actinomycete isolated from moss [Physcomitrium sphaericum (Ludw) Fuernr].</title>
        <authorList>
            <person name="Zhuang X."/>
            <person name="Liu C."/>
        </authorList>
    </citation>
    <scope>NUCLEOTIDE SEQUENCE [LARGE SCALE GENOMIC DNA]</scope>
    <source>
        <strain evidence="6 7">HMC1</strain>
    </source>
</reference>
<dbReference type="InterPro" id="IPR050707">
    <property type="entry name" value="HTH_MetabolicPath_Reg"/>
</dbReference>
<evidence type="ECO:0000256" key="2">
    <source>
        <dbReference type="ARBA" id="ARBA00023125"/>
    </source>
</evidence>
<keyword evidence="7" id="KW-1185">Reference proteome</keyword>
<name>A0A6H9YSW8_9ACTN</name>
<gene>
    <name evidence="6" type="ORF">F8566_37305</name>
</gene>
<organism evidence="6 7">
    <name type="scientific">Actinomadura rudentiformis</name>
    <dbReference type="NCBI Taxonomy" id="359158"/>
    <lineage>
        <taxon>Bacteria</taxon>
        <taxon>Bacillati</taxon>
        <taxon>Actinomycetota</taxon>
        <taxon>Actinomycetes</taxon>
        <taxon>Streptosporangiales</taxon>
        <taxon>Thermomonosporaceae</taxon>
        <taxon>Actinomadura</taxon>
    </lineage>
</organism>
<sequence>MSGERMPEISKTADQALALLLNVAEQGPGTAAELAERLGMHRTVAHRLLATLEGRGFVRRHPRGYGLGMVLRHLADSVENDLLAAARPVMAELSATTGETITLHVREGTEIVVAHRVPGTRHLVKVDYQPGQRRPLTAGAAGRAILAHLDPPPVPVEDPARLAEVRSAGHDYSHDELRAGVSGVAAPVFSPAGVEAALSVVVPVSRDEDLTTWLPALATAARTITTRLGGRPAHEYGETLSAGPRAQSL</sequence>
<evidence type="ECO:0000259" key="4">
    <source>
        <dbReference type="PROSITE" id="PS51077"/>
    </source>
</evidence>
<dbReference type="Gene3D" id="3.30.450.40">
    <property type="match status" value="2"/>
</dbReference>
<dbReference type="InterPro" id="IPR014757">
    <property type="entry name" value="Tscrpt_reg_IclR_C"/>
</dbReference>
<dbReference type="SUPFAM" id="SSF55781">
    <property type="entry name" value="GAF domain-like"/>
    <property type="match status" value="1"/>
</dbReference>
<dbReference type="SMART" id="SM00346">
    <property type="entry name" value="HTH_ICLR"/>
    <property type="match status" value="1"/>
</dbReference>
<evidence type="ECO:0000313" key="7">
    <source>
        <dbReference type="Proteomes" id="UP000468735"/>
    </source>
</evidence>
<comment type="caution">
    <text evidence="6">The sequence shown here is derived from an EMBL/GenBank/DDBJ whole genome shotgun (WGS) entry which is preliminary data.</text>
</comment>
<dbReference type="SUPFAM" id="SSF46785">
    <property type="entry name" value="Winged helix' DNA-binding domain"/>
    <property type="match status" value="1"/>
</dbReference>
<dbReference type="InterPro" id="IPR005471">
    <property type="entry name" value="Tscrpt_reg_IclR_N"/>
</dbReference>
<dbReference type="GO" id="GO:0045892">
    <property type="term" value="P:negative regulation of DNA-templated transcription"/>
    <property type="evidence" value="ECO:0007669"/>
    <property type="project" value="TreeGrafter"/>
</dbReference>
<keyword evidence="1" id="KW-0805">Transcription regulation</keyword>
<keyword evidence="2" id="KW-0238">DNA-binding</keyword>
<dbReference type="InterPro" id="IPR036388">
    <property type="entry name" value="WH-like_DNA-bd_sf"/>
</dbReference>
<evidence type="ECO:0000256" key="1">
    <source>
        <dbReference type="ARBA" id="ARBA00023015"/>
    </source>
</evidence>
<dbReference type="PROSITE" id="PS51078">
    <property type="entry name" value="ICLR_ED"/>
    <property type="match status" value="1"/>
</dbReference>
<dbReference type="OrthoDB" id="156285at2"/>
<dbReference type="GO" id="GO:0003677">
    <property type="term" value="F:DNA binding"/>
    <property type="evidence" value="ECO:0007669"/>
    <property type="project" value="UniProtKB-KW"/>
</dbReference>
<dbReference type="Proteomes" id="UP000468735">
    <property type="component" value="Unassembled WGS sequence"/>
</dbReference>
<evidence type="ECO:0000256" key="3">
    <source>
        <dbReference type="ARBA" id="ARBA00023163"/>
    </source>
</evidence>
<dbReference type="Gene3D" id="1.10.10.10">
    <property type="entry name" value="Winged helix-like DNA-binding domain superfamily/Winged helix DNA-binding domain"/>
    <property type="match status" value="1"/>
</dbReference>
<dbReference type="PANTHER" id="PTHR30136:SF35">
    <property type="entry name" value="HTH-TYPE TRANSCRIPTIONAL REGULATOR RV1719"/>
    <property type="match status" value="1"/>
</dbReference>
<dbReference type="PANTHER" id="PTHR30136">
    <property type="entry name" value="HELIX-TURN-HELIX TRANSCRIPTIONAL REGULATOR, ICLR FAMILY"/>
    <property type="match status" value="1"/>
</dbReference>
<feature type="domain" description="IclR-ED" evidence="5">
    <location>
        <begin position="69"/>
        <end position="230"/>
    </location>
</feature>
<protein>
    <submittedName>
        <fullName evidence="6">IclR family transcriptional regulator</fullName>
    </submittedName>
</protein>
<dbReference type="InterPro" id="IPR029016">
    <property type="entry name" value="GAF-like_dom_sf"/>
</dbReference>
<dbReference type="AlphaFoldDB" id="A0A6H9YSW8"/>
<evidence type="ECO:0000259" key="5">
    <source>
        <dbReference type="PROSITE" id="PS51078"/>
    </source>
</evidence>
<dbReference type="GO" id="GO:0003700">
    <property type="term" value="F:DNA-binding transcription factor activity"/>
    <property type="evidence" value="ECO:0007669"/>
    <property type="project" value="TreeGrafter"/>
</dbReference>
<dbReference type="PROSITE" id="PS51077">
    <property type="entry name" value="HTH_ICLR"/>
    <property type="match status" value="1"/>
</dbReference>
<dbReference type="Pfam" id="PF09339">
    <property type="entry name" value="HTH_IclR"/>
    <property type="match status" value="1"/>
</dbReference>